<sequence>MPISNYYTGSSSTVSATIARSPRSPYQYTHYNSQAENNMMPSSSIQDKVLKTSSSNNKSVNGSIIDADDSTAAAEERLAKQLQMALLQSQILALQQYRSPLFGSNVGQGLAGYSGYQYGFPNTMSSLYNYLAGPDTNLELLPTTSASSISSAKTGERENIASATNGKESRDPLNDPLSLSDEAQLQALVSMINYRQQLSSMYGGHMFGNGMGPGYSSNYGSGSGSSMYGNGNGFGLSTLFGSGYGNGMGSSLSSLYGSAMPTGAGGVLSSLAGGLSSLTGGGGGIGG</sequence>
<accession>A0A1Y3BGG2</accession>
<feature type="region of interest" description="Disordered" evidence="1">
    <location>
        <begin position="147"/>
        <end position="174"/>
    </location>
</feature>
<protein>
    <submittedName>
        <fullName evidence="2">Uncharacterized protein</fullName>
    </submittedName>
</protein>
<name>A0A1Y3BGG2_EURMA</name>
<keyword evidence="3" id="KW-1185">Reference proteome</keyword>
<evidence type="ECO:0000313" key="2">
    <source>
        <dbReference type="EMBL" id="OTF80021.1"/>
    </source>
</evidence>
<dbReference type="Proteomes" id="UP000194236">
    <property type="component" value="Unassembled WGS sequence"/>
</dbReference>
<evidence type="ECO:0000256" key="1">
    <source>
        <dbReference type="SAM" id="MobiDB-lite"/>
    </source>
</evidence>
<gene>
    <name evidence="2" type="ORF">BLA29_008894</name>
</gene>
<reference evidence="2 3" key="1">
    <citation type="submission" date="2017-03" db="EMBL/GenBank/DDBJ databases">
        <title>Genome Survey of Euroglyphus maynei.</title>
        <authorList>
            <person name="Arlian L.G."/>
            <person name="Morgan M.S."/>
            <person name="Rider S.D."/>
        </authorList>
    </citation>
    <scope>NUCLEOTIDE SEQUENCE [LARGE SCALE GENOMIC DNA]</scope>
    <source>
        <strain evidence="2">Arlian Lab</strain>
        <tissue evidence="2">Whole body</tissue>
    </source>
</reference>
<organism evidence="2 3">
    <name type="scientific">Euroglyphus maynei</name>
    <name type="common">Mayne's house dust mite</name>
    <dbReference type="NCBI Taxonomy" id="6958"/>
    <lineage>
        <taxon>Eukaryota</taxon>
        <taxon>Metazoa</taxon>
        <taxon>Ecdysozoa</taxon>
        <taxon>Arthropoda</taxon>
        <taxon>Chelicerata</taxon>
        <taxon>Arachnida</taxon>
        <taxon>Acari</taxon>
        <taxon>Acariformes</taxon>
        <taxon>Sarcoptiformes</taxon>
        <taxon>Astigmata</taxon>
        <taxon>Psoroptidia</taxon>
        <taxon>Analgoidea</taxon>
        <taxon>Pyroglyphidae</taxon>
        <taxon>Pyroglyphinae</taxon>
        <taxon>Euroglyphus</taxon>
    </lineage>
</organism>
<dbReference type="EMBL" id="MUJZ01020277">
    <property type="protein sequence ID" value="OTF80021.1"/>
    <property type="molecule type" value="Genomic_DNA"/>
</dbReference>
<feature type="non-terminal residue" evidence="2">
    <location>
        <position position="287"/>
    </location>
</feature>
<comment type="caution">
    <text evidence="2">The sequence shown here is derived from an EMBL/GenBank/DDBJ whole genome shotgun (WGS) entry which is preliminary data.</text>
</comment>
<proteinExistence type="predicted"/>
<dbReference type="AlphaFoldDB" id="A0A1Y3BGG2"/>
<evidence type="ECO:0000313" key="3">
    <source>
        <dbReference type="Proteomes" id="UP000194236"/>
    </source>
</evidence>
<dbReference type="OrthoDB" id="10603774at2759"/>